<dbReference type="EMBL" id="BARV01043667">
    <property type="protein sequence ID" value="GAI65237.1"/>
    <property type="molecule type" value="Genomic_DNA"/>
</dbReference>
<proteinExistence type="predicted"/>
<sequence>MIDFHTHPLLVREIIGDDPELLKMTRKIFDIGNNLQPLDIFFLEMDVSEIEKAVLLPIDCRRSKGLPILTNEIIG</sequence>
<evidence type="ECO:0000313" key="1">
    <source>
        <dbReference type="EMBL" id="GAI65237.1"/>
    </source>
</evidence>
<name>X1Q9S5_9ZZZZ</name>
<evidence type="ECO:0008006" key="2">
    <source>
        <dbReference type="Google" id="ProtNLM"/>
    </source>
</evidence>
<protein>
    <recommendedName>
        <fullName evidence="2">Amidohydrolase-related domain-containing protein</fullName>
    </recommendedName>
</protein>
<reference evidence="1" key="1">
    <citation type="journal article" date="2014" name="Front. Microbiol.">
        <title>High frequency of phylogenetically diverse reductive dehalogenase-homologous genes in deep subseafloor sedimentary metagenomes.</title>
        <authorList>
            <person name="Kawai M."/>
            <person name="Futagami T."/>
            <person name="Toyoda A."/>
            <person name="Takaki Y."/>
            <person name="Nishi S."/>
            <person name="Hori S."/>
            <person name="Arai W."/>
            <person name="Tsubouchi T."/>
            <person name="Morono Y."/>
            <person name="Uchiyama I."/>
            <person name="Ito T."/>
            <person name="Fujiyama A."/>
            <person name="Inagaki F."/>
            <person name="Takami H."/>
        </authorList>
    </citation>
    <scope>NUCLEOTIDE SEQUENCE</scope>
    <source>
        <strain evidence="1">Expedition CK06-06</strain>
    </source>
</reference>
<accession>X1Q9S5</accession>
<gene>
    <name evidence="1" type="ORF">S06H3_65063</name>
</gene>
<comment type="caution">
    <text evidence="1">The sequence shown here is derived from an EMBL/GenBank/DDBJ whole genome shotgun (WGS) entry which is preliminary data.</text>
</comment>
<organism evidence="1">
    <name type="scientific">marine sediment metagenome</name>
    <dbReference type="NCBI Taxonomy" id="412755"/>
    <lineage>
        <taxon>unclassified sequences</taxon>
        <taxon>metagenomes</taxon>
        <taxon>ecological metagenomes</taxon>
    </lineage>
</organism>
<dbReference type="AlphaFoldDB" id="X1Q9S5"/>